<reference evidence="2" key="1">
    <citation type="submission" date="2020-03" db="EMBL/GenBank/DDBJ databases">
        <title>A high-quality chromosome-level genome assembly of a woody plant with both climbing and erect habits, Rhamnella rubrinervis.</title>
        <authorList>
            <person name="Lu Z."/>
            <person name="Yang Y."/>
            <person name="Zhu X."/>
            <person name="Sun Y."/>
        </authorList>
    </citation>
    <scope>NUCLEOTIDE SEQUENCE</scope>
    <source>
        <strain evidence="2">BYM</strain>
        <tissue evidence="2">Leaf</tissue>
    </source>
</reference>
<evidence type="ECO:0000313" key="3">
    <source>
        <dbReference type="Proteomes" id="UP000796880"/>
    </source>
</evidence>
<sequence length="127" mass="14388">MATSSLFSPSSAPSNPVNDHELLFSGDPQYALHGEIVMLVIFLLFITIFIVFLFFLYTKYRPYTHPKLGDSELVVSKTILKVRSKMAMASIFYRTNLRRSTGIFASSCAVEEHRNGNLITVWLYASE</sequence>
<proteinExistence type="predicted"/>
<gene>
    <name evidence="2" type="ORF">FNV43_RR09643</name>
</gene>
<organism evidence="2 3">
    <name type="scientific">Rhamnella rubrinervis</name>
    <dbReference type="NCBI Taxonomy" id="2594499"/>
    <lineage>
        <taxon>Eukaryota</taxon>
        <taxon>Viridiplantae</taxon>
        <taxon>Streptophyta</taxon>
        <taxon>Embryophyta</taxon>
        <taxon>Tracheophyta</taxon>
        <taxon>Spermatophyta</taxon>
        <taxon>Magnoliopsida</taxon>
        <taxon>eudicotyledons</taxon>
        <taxon>Gunneridae</taxon>
        <taxon>Pentapetalae</taxon>
        <taxon>rosids</taxon>
        <taxon>fabids</taxon>
        <taxon>Rosales</taxon>
        <taxon>Rhamnaceae</taxon>
        <taxon>rhamnoid group</taxon>
        <taxon>Rhamneae</taxon>
        <taxon>Rhamnella</taxon>
    </lineage>
</organism>
<protein>
    <submittedName>
        <fullName evidence="2">Uncharacterized protein</fullName>
    </submittedName>
</protein>
<name>A0A8K0MKJ8_9ROSA</name>
<keyword evidence="3" id="KW-1185">Reference proteome</keyword>
<evidence type="ECO:0000256" key="1">
    <source>
        <dbReference type="SAM" id="Phobius"/>
    </source>
</evidence>
<keyword evidence="1" id="KW-0472">Membrane</keyword>
<feature type="transmembrane region" description="Helical" evidence="1">
    <location>
        <begin position="36"/>
        <end position="57"/>
    </location>
</feature>
<keyword evidence="1" id="KW-1133">Transmembrane helix</keyword>
<dbReference type="Proteomes" id="UP000796880">
    <property type="component" value="Unassembled WGS sequence"/>
</dbReference>
<dbReference type="EMBL" id="VOIH02000004">
    <property type="protein sequence ID" value="KAF3448925.1"/>
    <property type="molecule type" value="Genomic_DNA"/>
</dbReference>
<accession>A0A8K0MKJ8</accession>
<evidence type="ECO:0000313" key="2">
    <source>
        <dbReference type="EMBL" id="KAF3448925.1"/>
    </source>
</evidence>
<keyword evidence="1" id="KW-0812">Transmembrane</keyword>
<dbReference type="AlphaFoldDB" id="A0A8K0MKJ8"/>
<comment type="caution">
    <text evidence="2">The sequence shown here is derived from an EMBL/GenBank/DDBJ whole genome shotgun (WGS) entry which is preliminary data.</text>
</comment>